<dbReference type="Pfam" id="PF01496">
    <property type="entry name" value="V_ATPase_I"/>
    <property type="match status" value="2"/>
</dbReference>
<organism evidence="9 10">
    <name type="scientific">Tetranychus urticae</name>
    <name type="common">Two-spotted spider mite</name>
    <dbReference type="NCBI Taxonomy" id="32264"/>
    <lineage>
        <taxon>Eukaryota</taxon>
        <taxon>Metazoa</taxon>
        <taxon>Ecdysozoa</taxon>
        <taxon>Arthropoda</taxon>
        <taxon>Chelicerata</taxon>
        <taxon>Arachnida</taxon>
        <taxon>Acari</taxon>
        <taxon>Acariformes</taxon>
        <taxon>Trombidiformes</taxon>
        <taxon>Prostigmata</taxon>
        <taxon>Eleutherengona</taxon>
        <taxon>Raphignathae</taxon>
        <taxon>Tetranychoidea</taxon>
        <taxon>Tetranychidae</taxon>
        <taxon>Tetranychus</taxon>
    </lineage>
</organism>
<protein>
    <recommendedName>
        <fullName evidence="8">V-type proton ATPase subunit a</fullName>
    </recommendedName>
</protein>
<evidence type="ECO:0000256" key="7">
    <source>
        <dbReference type="ARBA" id="ARBA00023136"/>
    </source>
</evidence>
<dbReference type="GO" id="GO:0033179">
    <property type="term" value="C:proton-transporting V-type ATPase, V0 domain"/>
    <property type="evidence" value="ECO:0007669"/>
    <property type="project" value="InterPro"/>
</dbReference>
<accession>T1K0H3</accession>
<dbReference type="PANTHER" id="PTHR11629">
    <property type="entry name" value="VACUOLAR PROTON ATPASES"/>
    <property type="match status" value="1"/>
</dbReference>
<evidence type="ECO:0000256" key="3">
    <source>
        <dbReference type="ARBA" id="ARBA00022448"/>
    </source>
</evidence>
<dbReference type="InterPro" id="IPR002490">
    <property type="entry name" value="V-ATPase_116kDa_su"/>
</dbReference>
<dbReference type="HOGENOM" id="CLU_2076098_0_0_1"/>
<keyword evidence="3 8" id="KW-0813">Transport</keyword>
<evidence type="ECO:0000256" key="1">
    <source>
        <dbReference type="ARBA" id="ARBA00004141"/>
    </source>
</evidence>
<dbReference type="GO" id="GO:0051117">
    <property type="term" value="F:ATPase binding"/>
    <property type="evidence" value="ECO:0007669"/>
    <property type="project" value="TreeGrafter"/>
</dbReference>
<dbReference type="GO" id="GO:0046961">
    <property type="term" value="F:proton-transporting ATPase activity, rotational mechanism"/>
    <property type="evidence" value="ECO:0007669"/>
    <property type="project" value="InterPro"/>
</dbReference>
<sequence length="118" mass="13493">MGAIYLTLNMFNLDLTRKCLIANCWCSVDDLERIHMALRRGTERSGSSVPSILNECLEMLFKRAIDCSPAKCNEILKTLFGGRYLILLMGLFSIYTGFIHNDIFIEHFRIVIESNKIA</sequence>
<evidence type="ECO:0000313" key="9">
    <source>
        <dbReference type="EnsemblMetazoa" id="tetur03g07780.1"/>
    </source>
</evidence>
<dbReference type="AlphaFoldDB" id="T1K0H3"/>
<proteinExistence type="inferred from homology"/>
<evidence type="ECO:0000256" key="5">
    <source>
        <dbReference type="ARBA" id="ARBA00022989"/>
    </source>
</evidence>
<comment type="similarity">
    <text evidence="2 8">Belongs to the V-ATPase 116 kDa subunit family.</text>
</comment>
<dbReference type="eggNOG" id="KOG2189">
    <property type="taxonomic scope" value="Eukaryota"/>
</dbReference>
<reference evidence="9" key="2">
    <citation type="submission" date="2015-06" db="UniProtKB">
        <authorList>
            <consortium name="EnsemblMetazoa"/>
        </authorList>
    </citation>
    <scope>IDENTIFICATION</scope>
</reference>
<dbReference type="Proteomes" id="UP000015104">
    <property type="component" value="Unassembled WGS sequence"/>
</dbReference>
<dbReference type="GO" id="GO:0007035">
    <property type="term" value="P:vacuolar acidification"/>
    <property type="evidence" value="ECO:0007669"/>
    <property type="project" value="TreeGrafter"/>
</dbReference>
<dbReference type="PANTHER" id="PTHR11629:SF63">
    <property type="entry name" value="V-TYPE PROTON ATPASE SUBUNIT A"/>
    <property type="match status" value="1"/>
</dbReference>
<name>T1K0H3_TETUR</name>
<dbReference type="EnsemblMetazoa" id="tetur03g07780.1">
    <property type="protein sequence ID" value="tetur03g07780.1"/>
    <property type="gene ID" value="tetur03g07780"/>
</dbReference>
<evidence type="ECO:0000256" key="6">
    <source>
        <dbReference type="ARBA" id="ARBA00023065"/>
    </source>
</evidence>
<dbReference type="GO" id="GO:0016471">
    <property type="term" value="C:vacuolar proton-transporting V-type ATPase complex"/>
    <property type="evidence" value="ECO:0007669"/>
    <property type="project" value="TreeGrafter"/>
</dbReference>
<dbReference type="STRING" id="32264.T1K0H3"/>
<keyword evidence="5" id="KW-1133">Transmembrane helix</keyword>
<dbReference type="EMBL" id="CAEY01001141">
    <property type="status" value="NOT_ANNOTATED_CDS"/>
    <property type="molecule type" value="Genomic_DNA"/>
</dbReference>
<evidence type="ECO:0000256" key="2">
    <source>
        <dbReference type="ARBA" id="ARBA00009904"/>
    </source>
</evidence>
<keyword evidence="4" id="KW-0812">Transmembrane</keyword>
<keyword evidence="7" id="KW-0472">Membrane</keyword>
<dbReference type="GO" id="GO:0005886">
    <property type="term" value="C:plasma membrane"/>
    <property type="evidence" value="ECO:0007669"/>
    <property type="project" value="TreeGrafter"/>
</dbReference>
<evidence type="ECO:0000256" key="8">
    <source>
        <dbReference type="RuleBase" id="RU361189"/>
    </source>
</evidence>
<evidence type="ECO:0000313" key="10">
    <source>
        <dbReference type="Proteomes" id="UP000015104"/>
    </source>
</evidence>
<reference evidence="10" key="1">
    <citation type="submission" date="2011-08" db="EMBL/GenBank/DDBJ databases">
        <authorList>
            <person name="Rombauts S."/>
        </authorList>
    </citation>
    <scope>NUCLEOTIDE SEQUENCE</scope>
    <source>
        <strain evidence="10">London</strain>
    </source>
</reference>
<keyword evidence="10" id="KW-1185">Reference proteome</keyword>
<evidence type="ECO:0000256" key="4">
    <source>
        <dbReference type="ARBA" id="ARBA00022692"/>
    </source>
</evidence>
<keyword evidence="6 8" id="KW-0406">Ion transport</keyword>
<keyword evidence="8" id="KW-0375">Hydrogen ion transport</keyword>
<comment type="subcellular location">
    <subcellularLocation>
        <location evidence="1">Membrane</location>
        <topology evidence="1">Multi-pass membrane protein</topology>
    </subcellularLocation>
</comment>
<comment type="function">
    <text evidence="8">Essential component of the vacuolar proton pump (V-ATPase), a multimeric enzyme that catalyzes the translocation of protons across the membranes. Required for assembly and activity of the V-ATPase.</text>
</comment>